<dbReference type="GO" id="GO:0005576">
    <property type="term" value="C:extracellular region"/>
    <property type="evidence" value="ECO:0007669"/>
    <property type="project" value="InterPro"/>
</dbReference>
<name>A0A7R8XB51_9CRUS</name>
<reference evidence="2" key="1">
    <citation type="submission" date="2020-11" db="EMBL/GenBank/DDBJ databases">
        <authorList>
            <person name="Tran Van P."/>
        </authorList>
    </citation>
    <scope>NUCLEOTIDE SEQUENCE</scope>
</reference>
<evidence type="ECO:0000313" key="3">
    <source>
        <dbReference type="Proteomes" id="UP000677054"/>
    </source>
</evidence>
<dbReference type="InterPro" id="IPR018244">
    <property type="entry name" value="Allrgn_V5/Tpx1_CS"/>
</dbReference>
<dbReference type="InterPro" id="IPR014044">
    <property type="entry name" value="CAP_dom"/>
</dbReference>
<proteinExistence type="predicted"/>
<dbReference type="PROSITE" id="PS01009">
    <property type="entry name" value="CRISP_1"/>
    <property type="match status" value="1"/>
</dbReference>
<dbReference type="InterPro" id="IPR001283">
    <property type="entry name" value="CRISP-related"/>
</dbReference>
<gene>
    <name evidence="2" type="ORF">DSTB1V02_LOCUS6283</name>
</gene>
<organism evidence="2">
    <name type="scientific">Darwinula stevensoni</name>
    <dbReference type="NCBI Taxonomy" id="69355"/>
    <lineage>
        <taxon>Eukaryota</taxon>
        <taxon>Metazoa</taxon>
        <taxon>Ecdysozoa</taxon>
        <taxon>Arthropoda</taxon>
        <taxon>Crustacea</taxon>
        <taxon>Oligostraca</taxon>
        <taxon>Ostracoda</taxon>
        <taxon>Podocopa</taxon>
        <taxon>Podocopida</taxon>
        <taxon>Darwinulocopina</taxon>
        <taxon>Darwinuloidea</taxon>
        <taxon>Darwinulidae</taxon>
        <taxon>Darwinula</taxon>
    </lineage>
</organism>
<dbReference type="SUPFAM" id="SSF55797">
    <property type="entry name" value="PR-1-like"/>
    <property type="match status" value="1"/>
</dbReference>
<dbReference type="InterPro" id="IPR035940">
    <property type="entry name" value="CAP_sf"/>
</dbReference>
<dbReference type="AlphaFoldDB" id="A0A7R8XB51"/>
<protein>
    <recommendedName>
        <fullName evidence="1">SCP domain-containing protein</fullName>
    </recommendedName>
</protein>
<dbReference type="PRINTS" id="PR00837">
    <property type="entry name" value="V5TPXLIKE"/>
</dbReference>
<dbReference type="PRINTS" id="PR00838">
    <property type="entry name" value="V5ALLERGEN"/>
</dbReference>
<accession>A0A7R8XB51</accession>
<evidence type="ECO:0000259" key="1">
    <source>
        <dbReference type="SMART" id="SM00198"/>
    </source>
</evidence>
<dbReference type="Proteomes" id="UP000677054">
    <property type="component" value="Unassembled WGS sequence"/>
</dbReference>
<dbReference type="Pfam" id="PF00188">
    <property type="entry name" value="CAP"/>
    <property type="match status" value="1"/>
</dbReference>
<keyword evidence="3" id="KW-1185">Reference proteome</keyword>
<dbReference type="EMBL" id="CAJPEV010001131">
    <property type="protein sequence ID" value="CAG0890915.1"/>
    <property type="molecule type" value="Genomic_DNA"/>
</dbReference>
<dbReference type="InterPro" id="IPR002413">
    <property type="entry name" value="V5_allergen-like"/>
</dbReference>
<dbReference type="SMART" id="SM00198">
    <property type="entry name" value="SCP"/>
    <property type="match status" value="1"/>
</dbReference>
<feature type="domain" description="SCP" evidence="1">
    <location>
        <begin position="24"/>
        <end position="129"/>
    </location>
</feature>
<dbReference type="EMBL" id="LR900648">
    <property type="protein sequence ID" value="CAD7246433.1"/>
    <property type="molecule type" value="Genomic_DNA"/>
</dbReference>
<evidence type="ECO:0000313" key="2">
    <source>
        <dbReference type="EMBL" id="CAD7246433.1"/>
    </source>
</evidence>
<dbReference type="OrthoDB" id="414826at2759"/>
<dbReference type="Gene3D" id="3.40.33.10">
    <property type="entry name" value="CAP"/>
    <property type="match status" value="1"/>
</dbReference>
<dbReference type="PANTHER" id="PTHR10334">
    <property type="entry name" value="CYSTEINE-RICH SECRETORY PROTEIN-RELATED"/>
    <property type="match status" value="1"/>
</dbReference>
<sequence>MSGVSGECRECRGCRGVSGGVPCSMVRCLTFYFCAARFYVGQNLYITWAEKAGMKADWKRAIQAFYDEVPGFSPYWIQPFRFSESLGHYTQMMWAETHRVGCGFIMYQNKGYDQKLYTCNYGPAGNRVRSSMYTVGPPCSQCPAGARFCNAGLCCGQCLDAFFASSDAVSGSASGSPIYFSRRVPFPVGLQDSSLILP</sequence>
<dbReference type="CDD" id="cd05380">
    <property type="entry name" value="CAP_euk"/>
    <property type="match status" value="1"/>
</dbReference>